<feature type="transmembrane region" description="Helical" evidence="1">
    <location>
        <begin position="31"/>
        <end position="49"/>
    </location>
</feature>
<feature type="transmembrane region" description="Helical" evidence="1">
    <location>
        <begin position="70"/>
        <end position="94"/>
    </location>
</feature>
<dbReference type="Proteomes" id="UP000595437">
    <property type="component" value="Chromosome 6"/>
</dbReference>
<feature type="non-terminal residue" evidence="2">
    <location>
        <position position="268"/>
    </location>
</feature>
<organism evidence="2 3">
    <name type="scientific">Caligus rogercresseyi</name>
    <name type="common">Sea louse</name>
    <dbReference type="NCBI Taxonomy" id="217165"/>
    <lineage>
        <taxon>Eukaryota</taxon>
        <taxon>Metazoa</taxon>
        <taxon>Ecdysozoa</taxon>
        <taxon>Arthropoda</taxon>
        <taxon>Crustacea</taxon>
        <taxon>Multicrustacea</taxon>
        <taxon>Hexanauplia</taxon>
        <taxon>Copepoda</taxon>
        <taxon>Siphonostomatoida</taxon>
        <taxon>Caligidae</taxon>
        <taxon>Caligus</taxon>
    </lineage>
</organism>
<feature type="transmembrane region" description="Helical" evidence="1">
    <location>
        <begin position="132"/>
        <end position="154"/>
    </location>
</feature>
<feature type="non-terminal residue" evidence="2">
    <location>
        <position position="1"/>
    </location>
</feature>
<dbReference type="AlphaFoldDB" id="A0A7T8HFI3"/>
<reference evidence="3" key="1">
    <citation type="submission" date="2021-01" db="EMBL/GenBank/DDBJ databases">
        <title>Caligus Genome Assembly.</title>
        <authorList>
            <person name="Gallardo-Escarate C."/>
        </authorList>
    </citation>
    <scope>NUCLEOTIDE SEQUENCE [LARGE SCALE GENOMIC DNA]</scope>
</reference>
<feature type="transmembrane region" description="Helical" evidence="1">
    <location>
        <begin position="199"/>
        <end position="217"/>
    </location>
</feature>
<proteinExistence type="predicted"/>
<dbReference type="EMBL" id="CP045895">
    <property type="protein sequence ID" value="QQP49099.1"/>
    <property type="molecule type" value="Genomic_DNA"/>
</dbReference>
<evidence type="ECO:0000313" key="2">
    <source>
        <dbReference type="EMBL" id="QQP49099.1"/>
    </source>
</evidence>
<dbReference type="OrthoDB" id="6370447at2759"/>
<sequence>RIIFAMKKCCFCLTLINGVRSIGAILFTLTLSLFVFYLVFIEYVRLRIFENFYGIIPCSQPKIDILIDSLFEYSLLANALLLIVCSTGCTRWLLVPWLTVYALDILTLLGVSIYLFIFPMPLLSENRMEHSLLRAIGLIPFFLSMALTYCWMVVRALYNDMNEPGGNEGPSSGPMGPGLSTANSPKVCCPLKLRMGVQILGGILTILSLNILVAHYLKLDDIIADKYERLFAEQPSAKIQVNGKSQNETNVLKLFPPFYTNGKFKNKN</sequence>
<keyword evidence="1" id="KW-0812">Transmembrane</keyword>
<evidence type="ECO:0000256" key="1">
    <source>
        <dbReference type="SAM" id="Phobius"/>
    </source>
</evidence>
<evidence type="ECO:0000313" key="3">
    <source>
        <dbReference type="Proteomes" id="UP000595437"/>
    </source>
</evidence>
<name>A0A7T8HFI3_CALRO</name>
<keyword evidence="3" id="KW-1185">Reference proteome</keyword>
<accession>A0A7T8HFI3</accession>
<keyword evidence="1" id="KW-0472">Membrane</keyword>
<protein>
    <submittedName>
        <fullName evidence="2">Uncharacterized protein</fullName>
    </submittedName>
</protein>
<gene>
    <name evidence="2" type="ORF">FKW44_009629</name>
</gene>
<feature type="transmembrane region" description="Helical" evidence="1">
    <location>
        <begin position="100"/>
        <end position="120"/>
    </location>
</feature>
<keyword evidence="1" id="KW-1133">Transmembrane helix</keyword>